<evidence type="ECO:0000313" key="1">
    <source>
        <dbReference type="EMBL" id="MCI66381.1"/>
    </source>
</evidence>
<feature type="non-terminal residue" evidence="1">
    <location>
        <position position="1"/>
    </location>
</feature>
<dbReference type="Proteomes" id="UP000265520">
    <property type="component" value="Unassembled WGS sequence"/>
</dbReference>
<protein>
    <submittedName>
        <fullName evidence="1">Uncharacterized protein</fullName>
    </submittedName>
</protein>
<keyword evidence="2" id="KW-1185">Reference proteome</keyword>
<organism evidence="1 2">
    <name type="scientific">Trifolium medium</name>
    <dbReference type="NCBI Taxonomy" id="97028"/>
    <lineage>
        <taxon>Eukaryota</taxon>
        <taxon>Viridiplantae</taxon>
        <taxon>Streptophyta</taxon>
        <taxon>Embryophyta</taxon>
        <taxon>Tracheophyta</taxon>
        <taxon>Spermatophyta</taxon>
        <taxon>Magnoliopsida</taxon>
        <taxon>eudicotyledons</taxon>
        <taxon>Gunneridae</taxon>
        <taxon>Pentapetalae</taxon>
        <taxon>rosids</taxon>
        <taxon>fabids</taxon>
        <taxon>Fabales</taxon>
        <taxon>Fabaceae</taxon>
        <taxon>Papilionoideae</taxon>
        <taxon>50 kb inversion clade</taxon>
        <taxon>NPAAA clade</taxon>
        <taxon>Hologalegina</taxon>
        <taxon>IRL clade</taxon>
        <taxon>Trifolieae</taxon>
        <taxon>Trifolium</taxon>
    </lineage>
</organism>
<accession>A0A392TYZ0</accession>
<name>A0A392TYZ0_9FABA</name>
<sequence>IKLQQECSRWSDDVQSGMELEQQDVGTVRRGVIRSSVRCGDVTETGKVR</sequence>
<comment type="caution">
    <text evidence="1">The sequence shown here is derived from an EMBL/GenBank/DDBJ whole genome shotgun (WGS) entry which is preliminary data.</text>
</comment>
<dbReference type="AlphaFoldDB" id="A0A392TYZ0"/>
<evidence type="ECO:0000313" key="2">
    <source>
        <dbReference type="Proteomes" id="UP000265520"/>
    </source>
</evidence>
<dbReference type="EMBL" id="LXQA010694467">
    <property type="protein sequence ID" value="MCI66381.1"/>
    <property type="molecule type" value="Genomic_DNA"/>
</dbReference>
<proteinExistence type="predicted"/>
<reference evidence="1 2" key="1">
    <citation type="journal article" date="2018" name="Front. Plant Sci.">
        <title>Red Clover (Trifolium pratense) and Zigzag Clover (T. medium) - A Picture of Genomic Similarities and Differences.</title>
        <authorList>
            <person name="Dluhosova J."/>
            <person name="Istvanek J."/>
            <person name="Nedelnik J."/>
            <person name="Repkova J."/>
        </authorList>
    </citation>
    <scope>NUCLEOTIDE SEQUENCE [LARGE SCALE GENOMIC DNA]</scope>
    <source>
        <strain evidence="2">cv. 10/8</strain>
        <tissue evidence="1">Leaf</tissue>
    </source>
</reference>